<sequence>MKKEMSALDIKFCINELNEEILNAWAGKIYDIDGLFLFKMNVPGEGRKEFVIEPGKRIHLTEMKHSTPQKPPAFAMLLRKHLSNSKLVEINQPDFERIVELKFEAKKESFFLIAELFGEGNLILCDEDYKIISPYKSRIWKHRKLESGKKYELPPKKGKNLSSITKKELKEVISDSDDLVRGLASQLAIGGPIAEEICKRADLEKKIDPQNLSQKDYTNLFSIIKRLLRENPSARIIFEDNFPLTVIPFQFENLKDKNFEAFDSFNRALDHYFKNISKKEHEKAKEEKIDGKKEKIKSRLDKQKQNVEKWEKKAQKAKKIADLISKNHEKVEKILKNLNRVREDQGWKGVKNELKKPKKSREDWAKLIESVKPHKGKIALELPDFDIELDLRISSFENASKYYEKNKKLQEKIIGAKKAIEDTKKKLQDLKERTIEVETSTSVPEKRREKKWYERFKWIYTSQNLLVIAGRDSKTNQEVVEKYMKPQDRYYHADIKGAPHTILKNKEKNISSLSNKEAAQFAAIHSKAWKRGLTNVDVYWVNPNQVTKSAPAGEYLPKGGYMIKGKRNYLTVTLEAVVGLLERNETKLPICGPSSAINTHSKITVKIKPGNVKKSDLAKTIKNRLEEKADRKLNVDELMQILPPGPGMIE</sequence>
<dbReference type="GO" id="GO:0043023">
    <property type="term" value="F:ribosomal large subunit binding"/>
    <property type="evidence" value="ECO:0007669"/>
    <property type="project" value="TreeGrafter"/>
</dbReference>
<proteinExistence type="predicted"/>
<dbReference type="NCBIfam" id="NF041120">
    <property type="entry name" value="RqcH_arch"/>
    <property type="match status" value="1"/>
</dbReference>
<dbReference type="PANTHER" id="PTHR15239:SF6">
    <property type="entry name" value="RIBOSOME QUALITY CONTROL COMPLEX SUBUNIT NEMF"/>
    <property type="match status" value="1"/>
</dbReference>
<feature type="coiled-coil region" evidence="2">
    <location>
        <begin position="293"/>
        <end position="327"/>
    </location>
</feature>
<comment type="caution">
    <text evidence="4">The sequence shown here is derived from an EMBL/GenBank/DDBJ whole genome shotgun (WGS) entry which is preliminary data.</text>
</comment>
<dbReference type="Pfam" id="PF05833">
    <property type="entry name" value="NFACT_N"/>
    <property type="match status" value="1"/>
</dbReference>
<dbReference type="Gene3D" id="2.30.310.10">
    <property type="entry name" value="ibrinogen binding protein from staphylococcus aureus domain"/>
    <property type="match status" value="1"/>
</dbReference>
<protein>
    <recommendedName>
        <fullName evidence="3">NFACT RNA-binding domain-containing protein</fullName>
    </recommendedName>
</protein>
<evidence type="ECO:0000259" key="3">
    <source>
        <dbReference type="Pfam" id="PF05670"/>
    </source>
</evidence>
<dbReference type="AlphaFoldDB" id="A0A133VDT5"/>
<accession>A0A133VDT5</accession>
<evidence type="ECO:0000256" key="2">
    <source>
        <dbReference type="SAM" id="Coils"/>
    </source>
</evidence>
<dbReference type="FunFam" id="2.30.310.10:FF:000003">
    <property type="entry name" value="Zinc knuckle domain containing protein"/>
    <property type="match status" value="1"/>
</dbReference>
<dbReference type="Pfam" id="PF05670">
    <property type="entry name" value="NFACT-R_1"/>
    <property type="match status" value="1"/>
</dbReference>
<dbReference type="GO" id="GO:1990112">
    <property type="term" value="C:RQC complex"/>
    <property type="evidence" value="ECO:0007669"/>
    <property type="project" value="TreeGrafter"/>
</dbReference>
<keyword evidence="5" id="KW-1185">Reference proteome</keyword>
<dbReference type="GO" id="GO:0072344">
    <property type="term" value="P:rescue of stalled ribosome"/>
    <property type="evidence" value="ECO:0007669"/>
    <property type="project" value="TreeGrafter"/>
</dbReference>
<dbReference type="GO" id="GO:0005737">
    <property type="term" value="C:cytoplasm"/>
    <property type="evidence" value="ECO:0007669"/>
    <property type="project" value="UniProtKB-ARBA"/>
</dbReference>
<dbReference type="GO" id="GO:0000049">
    <property type="term" value="F:tRNA binding"/>
    <property type="evidence" value="ECO:0007669"/>
    <property type="project" value="TreeGrafter"/>
</dbReference>
<feature type="domain" description="NFACT RNA-binding" evidence="3">
    <location>
        <begin position="456"/>
        <end position="565"/>
    </location>
</feature>
<dbReference type="PANTHER" id="PTHR15239">
    <property type="entry name" value="NUCLEAR EXPORT MEDIATOR FACTOR NEMF"/>
    <property type="match status" value="1"/>
</dbReference>
<dbReference type="EMBL" id="LHYD01000051">
    <property type="protein sequence ID" value="KXB04616.1"/>
    <property type="molecule type" value="Genomic_DNA"/>
</dbReference>
<dbReference type="Proteomes" id="UP000070311">
    <property type="component" value="Unassembled WGS sequence"/>
</dbReference>
<dbReference type="InterPro" id="IPR051608">
    <property type="entry name" value="RQC_Subunit_NEMF"/>
</dbReference>
<name>A0A133VDT5_9EURY</name>
<organism evidence="4 5">
    <name type="scientific">candidate division MSBL1 archaeon SCGC-AAA382A13</name>
    <dbReference type="NCBI Taxonomy" id="1698279"/>
    <lineage>
        <taxon>Archaea</taxon>
        <taxon>Methanobacteriati</taxon>
        <taxon>Methanobacteriota</taxon>
        <taxon>candidate division MSBL1</taxon>
    </lineage>
</organism>
<evidence type="ECO:0000313" key="5">
    <source>
        <dbReference type="Proteomes" id="UP000070311"/>
    </source>
</evidence>
<dbReference type="InterPro" id="IPR008532">
    <property type="entry name" value="NFACT_RNA-bd"/>
</dbReference>
<evidence type="ECO:0000256" key="1">
    <source>
        <dbReference type="ARBA" id="ARBA00023054"/>
    </source>
</evidence>
<reference evidence="4 5" key="1">
    <citation type="journal article" date="2016" name="Sci. Rep.">
        <title>Metabolic traits of an uncultured archaeal lineage -MSBL1- from brine pools of the Red Sea.</title>
        <authorList>
            <person name="Mwirichia R."/>
            <person name="Alam I."/>
            <person name="Rashid M."/>
            <person name="Vinu M."/>
            <person name="Ba-Alawi W."/>
            <person name="Anthony Kamau A."/>
            <person name="Kamanda Ngugi D."/>
            <person name="Goker M."/>
            <person name="Klenk H.P."/>
            <person name="Bajic V."/>
            <person name="Stingl U."/>
        </authorList>
    </citation>
    <scope>NUCLEOTIDE SEQUENCE [LARGE SCALE GENOMIC DNA]</scope>
    <source>
        <strain evidence="4">SCGC-AAA382A13</strain>
    </source>
</reference>
<evidence type="ECO:0000313" key="4">
    <source>
        <dbReference type="EMBL" id="KXB04616.1"/>
    </source>
</evidence>
<feature type="coiled-coil region" evidence="2">
    <location>
        <begin position="406"/>
        <end position="440"/>
    </location>
</feature>
<keyword evidence="1 2" id="KW-0175">Coiled coil</keyword>
<gene>
    <name evidence="4" type="ORF">AKJ50_02210</name>
</gene>